<protein>
    <submittedName>
        <fullName evidence="2">CAZy families GH38 protein</fullName>
    </submittedName>
</protein>
<evidence type="ECO:0000259" key="1">
    <source>
        <dbReference type="Pfam" id="PF22907"/>
    </source>
</evidence>
<feature type="domain" description="Alpha-mannosidase Ams1-like N-terminal" evidence="1">
    <location>
        <begin position="88"/>
        <end position="140"/>
    </location>
</feature>
<feature type="non-terminal residue" evidence="2">
    <location>
        <position position="144"/>
    </location>
</feature>
<reference evidence="2" key="1">
    <citation type="journal article" date="2013" name="Environ. Microbiol.">
        <title>Seasonally variable intestinal metagenomes of the red palm weevil (Rhynchophorus ferrugineus).</title>
        <authorList>
            <person name="Jia S."/>
            <person name="Zhang X."/>
            <person name="Zhang G."/>
            <person name="Yin A."/>
            <person name="Zhang S."/>
            <person name="Li F."/>
            <person name="Wang L."/>
            <person name="Zhao D."/>
            <person name="Yun Q."/>
            <person name="Tala"/>
            <person name="Wang J."/>
            <person name="Sun G."/>
            <person name="Baabdullah M."/>
            <person name="Yu X."/>
            <person name="Hu S."/>
            <person name="Al-Mssallem I.S."/>
            <person name="Yu J."/>
        </authorList>
    </citation>
    <scope>NUCLEOTIDE SEQUENCE</scope>
</reference>
<dbReference type="Pfam" id="PF22907">
    <property type="entry name" value="Ams1-like_1st"/>
    <property type="match status" value="1"/>
</dbReference>
<dbReference type="AlphaFoldDB" id="A0A060CPR0"/>
<name>A0A060CPR0_9MICO</name>
<dbReference type="InterPro" id="IPR054723">
    <property type="entry name" value="Ams1-like_N"/>
</dbReference>
<accession>A0A060CPR0</accession>
<evidence type="ECO:0000313" key="2">
    <source>
        <dbReference type="EMBL" id="AIA95230.1"/>
    </source>
</evidence>
<proteinExistence type="predicted"/>
<dbReference type="EMBL" id="KF127870">
    <property type="protein sequence ID" value="AIA95230.1"/>
    <property type="molecule type" value="Genomic_DNA"/>
</dbReference>
<organism evidence="2">
    <name type="scientific">uncultured Brachybacterium sp</name>
    <dbReference type="NCBI Taxonomy" id="189680"/>
    <lineage>
        <taxon>Bacteria</taxon>
        <taxon>Bacillati</taxon>
        <taxon>Actinomycetota</taxon>
        <taxon>Actinomycetes</taxon>
        <taxon>Micrococcales</taxon>
        <taxon>Dermabacteraceae</taxon>
        <taxon>Brachybacterium</taxon>
        <taxon>environmental samples</taxon>
    </lineage>
</organism>
<sequence length="144" mass="15439">MLHHATLLSAPVMGNLTAGVTYGRRGLLPGKPGPSLLIRVPDILCALVSIRRSIVTAQSAHARNVVDRTVRALRSAIEPAAVRARVEATITAWEAPGEPVSFDEAVAQTYAPIALGTRWGKPWGTTWFHVTGRIPQSWAADPSD</sequence>